<keyword evidence="1 2" id="KW-0732">Signal</keyword>
<dbReference type="OrthoDB" id="9783759at2"/>
<organism evidence="3 4">
    <name type="scientific">Saccharobesus litoralis</name>
    <dbReference type="NCBI Taxonomy" id="2172099"/>
    <lineage>
        <taxon>Bacteria</taxon>
        <taxon>Pseudomonadati</taxon>
        <taxon>Pseudomonadota</taxon>
        <taxon>Gammaproteobacteria</taxon>
        <taxon>Alteromonadales</taxon>
        <taxon>Alteromonadaceae</taxon>
        <taxon>Saccharobesus</taxon>
    </lineage>
</organism>
<sequence>MDRRQFLKMSASAGLVTGIAPSFNLFAAPEDYTGNYYVVVQAQGGWDVTSFCDPKLNVPGEAEINHWARTGDIQTAGNIRYAPFADNQAFFDKYYQHMMVVNGVDAQTNSHDAGVVHNFSGRLAEGYPSLTALAASIHAPDLPIAYVNHGGYGETARLIRSSRLDNPSALINIINPNGQRWDPTTSHIPSADWQRVLNYHQARNTRLADATNLTPRQQYNRQVFRSSVTNGAILGDLRDNLAVLQGRDYDNTSLGQFQQQVDVTVASFISGVSASADMIVWGFDTHDDHDNLHSTELSYLTQGVDYLWEQAEAANIADRLVVVIASDFGRTPRYNDSNGKDHWPIGSTIFMQKNASWGNRVVGVTDEGHNALKINPVTLERDDNNGIIILPKDVMAAGRKLFGVDHGVISSAFPLREESQLDLFASSQQTAQLNDPRNSLQVV</sequence>
<gene>
    <name evidence="3" type="ORF">C2869_21000</name>
</gene>
<dbReference type="PANTHER" id="PTHR43737">
    <property type="entry name" value="BLL7424 PROTEIN"/>
    <property type="match status" value="1"/>
</dbReference>
<dbReference type="Pfam" id="PF07394">
    <property type="entry name" value="DUF1501"/>
    <property type="match status" value="1"/>
</dbReference>
<dbReference type="InterPro" id="IPR010869">
    <property type="entry name" value="DUF1501"/>
</dbReference>
<dbReference type="InterPro" id="IPR019546">
    <property type="entry name" value="TAT_signal_bac_arc"/>
</dbReference>
<reference evidence="3 4" key="1">
    <citation type="submission" date="2018-01" db="EMBL/GenBank/DDBJ databases">
        <title>Genome sequence of a Cantenovulum-like bacteria.</title>
        <authorList>
            <person name="Tan W.R."/>
            <person name="Lau N.-S."/>
            <person name="Go F."/>
            <person name="Amirul A.-A.A."/>
        </authorList>
    </citation>
    <scope>NUCLEOTIDE SEQUENCE [LARGE SCALE GENOMIC DNA]</scope>
    <source>
        <strain evidence="3 4">CCB-QB4</strain>
    </source>
</reference>
<dbReference type="AlphaFoldDB" id="A0A2S0VX77"/>
<evidence type="ECO:0000256" key="2">
    <source>
        <dbReference type="SAM" id="SignalP"/>
    </source>
</evidence>
<evidence type="ECO:0000313" key="3">
    <source>
        <dbReference type="EMBL" id="AWB68720.1"/>
    </source>
</evidence>
<dbReference type="Proteomes" id="UP000244441">
    <property type="component" value="Chromosome"/>
</dbReference>
<feature type="signal peptide" evidence="2">
    <location>
        <begin position="1"/>
        <end position="27"/>
    </location>
</feature>
<dbReference type="RefSeq" id="WP_108604772.1">
    <property type="nucleotide sequence ID" value="NZ_CP026604.1"/>
</dbReference>
<dbReference type="EMBL" id="CP026604">
    <property type="protein sequence ID" value="AWB68720.1"/>
    <property type="molecule type" value="Genomic_DNA"/>
</dbReference>
<accession>A0A2S0VX77</accession>
<evidence type="ECO:0000313" key="4">
    <source>
        <dbReference type="Proteomes" id="UP000244441"/>
    </source>
</evidence>
<feature type="chain" id="PRO_5015676309" evidence="2">
    <location>
        <begin position="28"/>
        <end position="443"/>
    </location>
</feature>
<proteinExistence type="predicted"/>
<dbReference type="NCBIfam" id="TIGR01409">
    <property type="entry name" value="TAT_signal_seq"/>
    <property type="match status" value="1"/>
</dbReference>
<dbReference type="PANTHER" id="PTHR43737:SF1">
    <property type="entry name" value="DUF1501 DOMAIN-CONTAINING PROTEIN"/>
    <property type="match status" value="1"/>
</dbReference>
<name>A0A2S0VX77_9ALTE</name>
<protein>
    <submittedName>
        <fullName evidence="3">Ribulose phosphate epimerase</fullName>
    </submittedName>
</protein>
<dbReference type="KEGG" id="cate:C2869_21000"/>
<keyword evidence="4" id="KW-1185">Reference proteome</keyword>
<evidence type="ECO:0000256" key="1">
    <source>
        <dbReference type="ARBA" id="ARBA00022729"/>
    </source>
</evidence>